<organism evidence="1">
    <name type="scientific">Rhizophora mucronata</name>
    <name type="common">Asiatic mangrove</name>
    <dbReference type="NCBI Taxonomy" id="61149"/>
    <lineage>
        <taxon>Eukaryota</taxon>
        <taxon>Viridiplantae</taxon>
        <taxon>Streptophyta</taxon>
        <taxon>Embryophyta</taxon>
        <taxon>Tracheophyta</taxon>
        <taxon>Spermatophyta</taxon>
        <taxon>Magnoliopsida</taxon>
        <taxon>eudicotyledons</taxon>
        <taxon>Gunneridae</taxon>
        <taxon>Pentapetalae</taxon>
        <taxon>rosids</taxon>
        <taxon>fabids</taxon>
        <taxon>Malpighiales</taxon>
        <taxon>Rhizophoraceae</taxon>
        <taxon>Rhizophora</taxon>
    </lineage>
</organism>
<reference evidence="1" key="1">
    <citation type="submission" date="2018-02" db="EMBL/GenBank/DDBJ databases">
        <title>Rhizophora mucronata_Transcriptome.</title>
        <authorList>
            <person name="Meera S.P."/>
            <person name="Sreeshan A."/>
            <person name="Augustine A."/>
        </authorList>
    </citation>
    <scope>NUCLEOTIDE SEQUENCE</scope>
    <source>
        <tissue evidence="1">Leaf</tissue>
    </source>
</reference>
<sequence>MLVCYRIEAYIGLGIKSFRASIDEFNFLFQYLV</sequence>
<accession>A0A2P2NEU8</accession>
<protein>
    <submittedName>
        <fullName evidence="1">Uncharacterized protein</fullName>
    </submittedName>
</protein>
<proteinExistence type="predicted"/>
<dbReference type="EMBL" id="GGEC01060523">
    <property type="protein sequence ID" value="MBX41007.1"/>
    <property type="molecule type" value="Transcribed_RNA"/>
</dbReference>
<name>A0A2P2NEU8_RHIMU</name>
<evidence type="ECO:0000313" key="1">
    <source>
        <dbReference type="EMBL" id="MBX41007.1"/>
    </source>
</evidence>
<dbReference type="AlphaFoldDB" id="A0A2P2NEU8"/>